<dbReference type="AlphaFoldDB" id="A0A8J7PF56"/>
<dbReference type="SUPFAM" id="SSF50630">
    <property type="entry name" value="Acid proteases"/>
    <property type="match status" value="2"/>
</dbReference>
<name>A0A8J7PF56_9BACT</name>
<dbReference type="PROSITE" id="PS50175">
    <property type="entry name" value="ASP_PROT_RETROV"/>
    <property type="match status" value="1"/>
</dbReference>
<dbReference type="EMBL" id="JAFLCK010000001">
    <property type="protein sequence ID" value="MBN8658863.1"/>
    <property type="molecule type" value="Genomic_DNA"/>
</dbReference>
<dbReference type="Gene3D" id="1.25.40.10">
    <property type="entry name" value="Tetratricopeptide repeat domain"/>
    <property type="match status" value="2"/>
</dbReference>
<feature type="domain" description="Peptidase A2" evidence="3">
    <location>
        <begin position="306"/>
        <end position="382"/>
    </location>
</feature>
<evidence type="ECO:0000259" key="3">
    <source>
        <dbReference type="PROSITE" id="PS50175"/>
    </source>
</evidence>
<organism evidence="4 5">
    <name type="scientific">Candidatus Obscuribacter phosphatis</name>
    <dbReference type="NCBI Taxonomy" id="1906157"/>
    <lineage>
        <taxon>Bacteria</taxon>
        <taxon>Bacillati</taxon>
        <taxon>Candidatus Melainabacteria</taxon>
        <taxon>Candidatus Obscuribacterales</taxon>
        <taxon>Candidatus Obscuribacteraceae</taxon>
        <taxon>Candidatus Obscuribacter</taxon>
    </lineage>
</organism>
<dbReference type="Pfam" id="PF13650">
    <property type="entry name" value="Asp_protease_2"/>
    <property type="match status" value="2"/>
</dbReference>
<comment type="caution">
    <text evidence="4">The sequence shown here is derived from an EMBL/GenBank/DDBJ whole genome shotgun (WGS) entry which is preliminary data.</text>
</comment>
<evidence type="ECO:0000256" key="1">
    <source>
        <dbReference type="ARBA" id="ARBA00022801"/>
    </source>
</evidence>
<evidence type="ECO:0000313" key="4">
    <source>
        <dbReference type="EMBL" id="MBN8658863.1"/>
    </source>
</evidence>
<reference evidence="4" key="1">
    <citation type="submission" date="2021-02" db="EMBL/GenBank/DDBJ databases">
        <title>Genome-Resolved Metagenomics of a Microbial Community Performing Photosynthetic Biological Nutrient Removal.</title>
        <authorList>
            <person name="Mcdaniel E.A."/>
        </authorList>
    </citation>
    <scope>NUCLEOTIDE SEQUENCE</scope>
    <source>
        <strain evidence="4">UWPOB_OBS1</strain>
    </source>
</reference>
<dbReference type="InterPro" id="IPR021109">
    <property type="entry name" value="Peptidase_aspartic_dom_sf"/>
</dbReference>
<dbReference type="InterPro" id="IPR011990">
    <property type="entry name" value="TPR-like_helical_dom_sf"/>
</dbReference>
<keyword evidence="1" id="KW-0378">Hydrolase</keyword>
<sequence>MQTACRRKRLTFHLSCFLFSQVFLLGPVLLCCPSSGLMAEELQQESGKEDSVKILTQLLSHSLDAYGGAEAVQAQIAGITAVGRELDATGGSGDTIDAMVAKDLPLKDNFRLSRKGNLWRLDHENSGLSWSQGFDGNLPWVKSGGSVQDLQGDSALSLNFETMSPALVLLEVTKGLASGALDVKLKSQKDKHVVEVQSSNGDSFILNIEPNSYQVTSLEVKGIKLSYSQYKPALGSVFPFRQTRSVSGRPALVRVFDDVSLKNKFALDEFDRPGGTVKLSRTVHLPFDYSQRELLVKGRLNNGEELEFLFDTGASETIIDRRVAAENLLLKEGESNLAALGGAVATNTTTIGRLELGNLVVNDLDARILDLSGQSRHLGRRLAGIIGTNLISRYVVAIDYGKEQISFFDADDFVRPNDLTVVPFTKRTAPVVKVRVGGKEEVQMLVDTGAAYNNLPAAVAQRYGAAAGQRFTEGTGLDGRNIKLGRVTIDSIALGSKTVSAVDFTYTLGAQTAAANSQGFFQTNNLGIIGNPLLENFVVYIDYKFQRMLLKSSSVVKVRSEIDGAIKKGDDLLIQKREFKSAEVYYQKALLSATANGDKRNEAKVLGRIGNLKRMMAKDLGRPEHAKAAYDNFTRAQALAKRIGAGDIEGRILADWSLLYLDTGALDSARQTMDRALLLAPQDAAVNVDCSVHLFKAQRYPEMQRYIEKALFLEPSNWQALWYQVKLAETFVDYQKAISTLKEILHYYPWARTAQEKLSQVETEMARVKTEGPNDPFKEYNNFQRKLLNSQKPAPGSVPAKVGTTNPPVKNNGTNSNTNTNIRTGSPLLWRRNGGR</sequence>
<proteinExistence type="predicted"/>
<dbReference type="Gene3D" id="2.40.70.10">
    <property type="entry name" value="Acid Proteases"/>
    <property type="match status" value="2"/>
</dbReference>
<dbReference type="SUPFAM" id="SSF48452">
    <property type="entry name" value="TPR-like"/>
    <property type="match status" value="1"/>
</dbReference>
<evidence type="ECO:0000256" key="2">
    <source>
        <dbReference type="SAM" id="MobiDB-lite"/>
    </source>
</evidence>
<dbReference type="PROSITE" id="PS00141">
    <property type="entry name" value="ASP_PROTEASE"/>
    <property type="match status" value="2"/>
</dbReference>
<gene>
    <name evidence="4" type="ORF">J0M35_00760</name>
</gene>
<protein>
    <submittedName>
        <fullName evidence="4">Aspartyl protease family protein</fullName>
    </submittedName>
</protein>
<dbReference type="GO" id="GO:0004190">
    <property type="term" value="F:aspartic-type endopeptidase activity"/>
    <property type="evidence" value="ECO:0007669"/>
    <property type="project" value="InterPro"/>
</dbReference>
<accession>A0A8J7PF56</accession>
<keyword evidence="4" id="KW-0645">Protease</keyword>
<feature type="region of interest" description="Disordered" evidence="2">
    <location>
        <begin position="789"/>
        <end position="836"/>
    </location>
</feature>
<evidence type="ECO:0000313" key="5">
    <source>
        <dbReference type="Proteomes" id="UP000664277"/>
    </source>
</evidence>
<dbReference type="Proteomes" id="UP000664277">
    <property type="component" value="Unassembled WGS sequence"/>
</dbReference>
<dbReference type="InterPro" id="IPR001969">
    <property type="entry name" value="Aspartic_peptidase_AS"/>
</dbReference>
<dbReference type="CDD" id="cd05483">
    <property type="entry name" value="retropepsin_like_bacteria"/>
    <property type="match status" value="1"/>
</dbReference>
<dbReference type="InterPro" id="IPR034122">
    <property type="entry name" value="Retropepsin-like_bacterial"/>
</dbReference>
<feature type="compositionally biased region" description="Low complexity" evidence="2">
    <location>
        <begin position="811"/>
        <end position="821"/>
    </location>
</feature>
<dbReference type="InterPro" id="IPR001995">
    <property type="entry name" value="Peptidase_A2_cat"/>
</dbReference>
<dbReference type="GO" id="GO:0006508">
    <property type="term" value="P:proteolysis"/>
    <property type="evidence" value="ECO:0007669"/>
    <property type="project" value="UniProtKB-KW"/>
</dbReference>